<gene>
    <name evidence="1" type="ORF">PIBRA_LOCUS6360</name>
</gene>
<name>A0A9P0TGQ6_PIEBR</name>
<comment type="caution">
    <text evidence="1">The sequence shown here is derived from an EMBL/GenBank/DDBJ whole genome shotgun (WGS) entry which is preliminary data.</text>
</comment>
<proteinExistence type="predicted"/>
<accession>A0A9P0TGQ6</accession>
<protein>
    <submittedName>
        <fullName evidence="1">Uncharacterized protein</fullName>
    </submittedName>
</protein>
<keyword evidence="2" id="KW-1185">Reference proteome</keyword>
<dbReference type="EMBL" id="CALOZG010000009">
    <property type="protein sequence ID" value="CAH4029624.1"/>
    <property type="molecule type" value="Genomic_DNA"/>
</dbReference>
<dbReference type="AlphaFoldDB" id="A0A9P0TGQ6"/>
<evidence type="ECO:0000313" key="1">
    <source>
        <dbReference type="EMBL" id="CAH4029624.1"/>
    </source>
</evidence>
<dbReference type="Proteomes" id="UP001152562">
    <property type="component" value="Unassembled WGS sequence"/>
</dbReference>
<reference evidence="1" key="1">
    <citation type="submission" date="2022-05" db="EMBL/GenBank/DDBJ databases">
        <authorList>
            <person name="Okamura Y."/>
        </authorList>
    </citation>
    <scope>NUCLEOTIDE SEQUENCE</scope>
</reference>
<sequence length="96" mass="10515">MSCVKAASSAVTVMPRALRTISTSSTHIGFAAQYPSLHLKRPLRSKSTKKVKYIFKCIEVRWASAGRGRVAGEASINPFYSSFAVWPHPCNHPLAP</sequence>
<organism evidence="1 2">
    <name type="scientific">Pieris brassicae</name>
    <name type="common">White butterfly</name>
    <name type="synonym">Large white butterfly</name>
    <dbReference type="NCBI Taxonomy" id="7116"/>
    <lineage>
        <taxon>Eukaryota</taxon>
        <taxon>Metazoa</taxon>
        <taxon>Ecdysozoa</taxon>
        <taxon>Arthropoda</taxon>
        <taxon>Hexapoda</taxon>
        <taxon>Insecta</taxon>
        <taxon>Pterygota</taxon>
        <taxon>Neoptera</taxon>
        <taxon>Endopterygota</taxon>
        <taxon>Lepidoptera</taxon>
        <taxon>Glossata</taxon>
        <taxon>Ditrysia</taxon>
        <taxon>Papilionoidea</taxon>
        <taxon>Pieridae</taxon>
        <taxon>Pierinae</taxon>
        <taxon>Pieris</taxon>
    </lineage>
</organism>
<evidence type="ECO:0000313" key="2">
    <source>
        <dbReference type="Proteomes" id="UP001152562"/>
    </source>
</evidence>